<evidence type="ECO:0000313" key="1">
    <source>
        <dbReference type="EMBL" id="KAK3910098.1"/>
    </source>
</evidence>
<dbReference type="Proteomes" id="UP001219518">
    <property type="component" value="Unassembled WGS sequence"/>
</dbReference>
<dbReference type="EMBL" id="JAHWGI010000147">
    <property type="protein sequence ID" value="KAK3910098.1"/>
    <property type="molecule type" value="Genomic_DNA"/>
</dbReference>
<dbReference type="AlphaFoldDB" id="A0AAE1L874"/>
<keyword evidence="2" id="KW-1185">Reference proteome</keyword>
<dbReference type="PANTHER" id="PTHR46579:SF1">
    <property type="entry name" value="F5_8 TYPE C DOMAIN-CONTAINING PROTEIN"/>
    <property type="match status" value="1"/>
</dbReference>
<reference evidence="1" key="2">
    <citation type="journal article" date="2023" name="BMC Genomics">
        <title>Pest status, molecular evolution, and epigenetic factors derived from the genome assembly of Frankliniella fusca, a thysanopteran phytovirus vector.</title>
        <authorList>
            <person name="Catto M.A."/>
            <person name="Labadie P.E."/>
            <person name="Jacobson A.L."/>
            <person name="Kennedy G.G."/>
            <person name="Srinivasan R."/>
            <person name="Hunt B.G."/>
        </authorList>
    </citation>
    <scope>NUCLEOTIDE SEQUENCE</scope>
    <source>
        <strain evidence="1">PL_HMW_Pooled</strain>
    </source>
</reference>
<evidence type="ECO:0000313" key="2">
    <source>
        <dbReference type="Proteomes" id="UP001219518"/>
    </source>
</evidence>
<dbReference type="PANTHER" id="PTHR46579">
    <property type="entry name" value="F5/8 TYPE C DOMAIN-CONTAINING PROTEIN-RELATED"/>
    <property type="match status" value="1"/>
</dbReference>
<organism evidence="1 2">
    <name type="scientific">Frankliniella fusca</name>
    <dbReference type="NCBI Taxonomy" id="407009"/>
    <lineage>
        <taxon>Eukaryota</taxon>
        <taxon>Metazoa</taxon>
        <taxon>Ecdysozoa</taxon>
        <taxon>Arthropoda</taxon>
        <taxon>Hexapoda</taxon>
        <taxon>Insecta</taxon>
        <taxon>Pterygota</taxon>
        <taxon>Neoptera</taxon>
        <taxon>Paraneoptera</taxon>
        <taxon>Thysanoptera</taxon>
        <taxon>Terebrantia</taxon>
        <taxon>Thripoidea</taxon>
        <taxon>Thripidae</taxon>
        <taxon>Frankliniella</taxon>
    </lineage>
</organism>
<protein>
    <submittedName>
        <fullName evidence="1">Septum site-determining protein</fullName>
    </submittedName>
</protein>
<name>A0AAE1L874_9NEOP</name>
<proteinExistence type="predicted"/>
<accession>A0AAE1L874</accession>
<sequence>MEEKGKFLSAELLITLTDKLNATQKVSNYVVNAVDKIFQAVLEVIQKRLTEKCAENDGVLDFHEINAVIEGIKECSVFAGLKGPDDILKYIKEEHGVVLPEKVVFLTKKVVKGDNIKEIDVDFAYVVPFKPALEEVLSCPEVMLCVKKPLPVKEGVFSSPLDGYFYRNHPIVKEHPEALGFGLYHDGVEPTDSASSKSGVHGVTLIYWSLLNIYPHLRSSVKAVFLLGAVRSSVLKKYGFAKILESFIETVNKLMNGLYLNINGKLLLFYGLFVFCCGDNPASALIGGFKQSHFADFHCRQCLVYCKDMYLHFEDDLFPKRNKDSHLAQVQEIEAYENPDSSMQNPSVKYGINERSALMSIEGCDVTKCLVQDFMHDTIMGTLKVEICCLLSHVLEKKNMKLDVINKRIANFGNFFGVNKPTEISSAHIEKRNLRQTAAETLSLAYILPYALRIWNVITSQREPACDEANFNCYILKLQLVDLMMSKVLNIQDVDTIRSIIKNHHTAFQALYPGEETPKLHYEVHMGTHILLYGPPSQFWCFRYEAKHAYFKRLFRIKRNLKNLVKTFSYSHQRKQAGLMLLSVKGNHGPFLTSENSYGAPKQTIVLKSQFKDEICSEIPDISLTDSTHQFEVCQVNGIKYSKKSAVVTAFHNYIPVFGEVERIFLFQNVLYFIVRKLDTNAYEKTLHAFRVSYTEPKGFEVIRASSLVHPHKLNFVKTVGGYFIGVPGLNYFRK</sequence>
<comment type="caution">
    <text evidence="1">The sequence shown here is derived from an EMBL/GenBank/DDBJ whole genome shotgun (WGS) entry which is preliminary data.</text>
</comment>
<reference evidence="1" key="1">
    <citation type="submission" date="2021-07" db="EMBL/GenBank/DDBJ databases">
        <authorList>
            <person name="Catto M.A."/>
            <person name="Jacobson A."/>
            <person name="Kennedy G."/>
            <person name="Labadie P."/>
            <person name="Hunt B.G."/>
            <person name="Srinivasan R."/>
        </authorList>
    </citation>
    <scope>NUCLEOTIDE SEQUENCE</scope>
    <source>
        <strain evidence="1">PL_HMW_Pooled</strain>
        <tissue evidence="1">Head</tissue>
    </source>
</reference>
<gene>
    <name evidence="1" type="ORF">KUF71_000676</name>
</gene>